<feature type="transmembrane region" description="Helical" evidence="9">
    <location>
        <begin position="50"/>
        <end position="72"/>
    </location>
</feature>
<evidence type="ECO:0000256" key="1">
    <source>
        <dbReference type="ARBA" id="ARBA00022448"/>
    </source>
</evidence>
<accession>A0A645G6L5</accession>
<keyword evidence="8 9" id="KW-0472">Membrane</keyword>
<keyword evidence="4 9" id="KW-0812">Transmembrane</keyword>
<feature type="transmembrane region" description="Helical" evidence="9">
    <location>
        <begin position="162"/>
        <end position="182"/>
    </location>
</feature>
<evidence type="ECO:0000256" key="9">
    <source>
        <dbReference type="SAM" id="Phobius"/>
    </source>
</evidence>
<gene>
    <name evidence="10" type="primary">kdpA_15</name>
    <name evidence="10" type="ORF">SDC9_169668</name>
</gene>
<sequence length="195" mass="20656">MMTNSFYGGVGVGILNFFVFIILAVFISGLMVGRTPEFLGKKVEAKEIKIAMIVALIHPLLILTGTALSVGMPTLASNGLDTSGFHGFSEILYEFTSASSNNGSGLEGLADNTPWWNLSTGLVLLLSRFIPIIGSVAIAGCLSAKKHIPDSVGTLKTDNPTFGILVFAVIFIVTALSFFPALSLGPIAEYFTIIH</sequence>
<dbReference type="EMBL" id="VSSQ01070494">
    <property type="protein sequence ID" value="MPN22285.1"/>
    <property type="molecule type" value="Genomic_DNA"/>
</dbReference>
<evidence type="ECO:0000256" key="7">
    <source>
        <dbReference type="ARBA" id="ARBA00023065"/>
    </source>
</evidence>
<dbReference type="AlphaFoldDB" id="A0A645G6L5"/>
<evidence type="ECO:0000256" key="3">
    <source>
        <dbReference type="ARBA" id="ARBA00022538"/>
    </source>
</evidence>
<dbReference type="GO" id="GO:0005886">
    <property type="term" value="C:plasma membrane"/>
    <property type="evidence" value="ECO:0007669"/>
    <property type="project" value="TreeGrafter"/>
</dbReference>
<feature type="transmembrane region" description="Helical" evidence="9">
    <location>
        <begin position="6"/>
        <end position="30"/>
    </location>
</feature>
<dbReference type="PANTHER" id="PTHR30607:SF2">
    <property type="entry name" value="POTASSIUM-TRANSPORTING ATPASE POTASSIUM-BINDING SUBUNIT"/>
    <property type="match status" value="1"/>
</dbReference>
<protein>
    <submittedName>
        <fullName evidence="10">Potassium-transporting ATPase potassium-binding subunit</fullName>
    </submittedName>
</protein>
<evidence type="ECO:0000313" key="10">
    <source>
        <dbReference type="EMBL" id="MPN22285.1"/>
    </source>
</evidence>
<keyword evidence="5" id="KW-0630">Potassium</keyword>
<evidence type="ECO:0000256" key="4">
    <source>
        <dbReference type="ARBA" id="ARBA00022692"/>
    </source>
</evidence>
<dbReference type="GO" id="GO:0008556">
    <property type="term" value="F:P-type potassium transmembrane transporter activity"/>
    <property type="evidence" value="ECO:0007669"/>
    <property type="project" value="InterPro"/>
</dbReference>
<evidence type="ECO:0000256" key="5">
    <source>
        <dbReference type="ARBA" id="ARBA00022958"/>
    </source>
</evidence>
<evidence type="ECO:0000256" key="6">
    <source>
        <dbReference type="ARBA" id="ARBA00022989"/>
    </source>
</evidence>
<comment type="caution">
    <text evidence="10">The sequence shown here is derived from an EMBL/GenBank/DDBJ whole genome shotgun (WGS) entry which is preliminary data.</text>
</comment>
<proteinExistence type="predicted"/>
<keyword evidence="3" id="KW-0633">Potassium transport</keyword>
<dbReference type="PANTHER" id="PTHR30607">
    <property type="entry name" value="POTASSIUM-TRANSPORTING ATPASE A CHAIN"/>
    <property type="match status" value="1"/>
</dbReference>
<keyword evidence="1" id="KW-0813">Transport</keyword>
<evidence type="ECO:0000256" key="2">
    <source>
        <dbReference type="ARBA" id="ARBA00022475"/>
    </source>
</evidence>
<dbReference type="Pfam" id="PF03814">
    <property type="entry name" value="KdpA"/>
    <property type="match status" value="1"/>
</dbReference>
<keyword evidence="6 9" id="KW-1133">Transmembrane helix</keyword>
<keyword evidence="2" id="KW-1003">Cell membrane</keyword>
<reference evidence="10" key="1">
    <citation type="submission" date="2019-08" db="EMBL/GenBank/DDBJ databases">
        <authorList>
            <person name="Kucharzyk K."/>
            <person name="Murdoch R.W."/>
            <person name="Higgins S."/>
            <person name="Loffler F."/>
        </authorList>
    </citation>
    <scope>NUCLEOTIDE SEQUENCE</scope>
</reference>
<evidence type="ECO:0000256" key="8">
    <source>
        <dbReference type="ARBA" id="ARBA00023136"/>
    </source>
</evidence>
<feature type="transmembrane region" description="Helical" evidence="9">
    <location>
        <begin position="122"/>
        <end position="142"/>
    </location>
</feature>
<name>A0A645G6L5_9ZZZZ</name>
<dbReference type="InterPro" id="IPR004623">
    <property type="entry name" value="KdpA"/>
</dbReference>
<keyword evidence="7" id="KW-0406">Ion transport</keyword>
<organism evidence="10">
    <name type="scientific">bioreactor metagenome</name>
    <dbReference type="NCBI Taxonomy" id="1076179"/>
    <lineage>
        <taxon>unclassified sequences</taxon>
        <taxon>metagenomes</taxon>
        <taxon>ecological metagenomes</taxon>
    </lineage>
</organism>